<feature type="domain" description="N-acetyltransferase" evidence="4">
    <location>
        <begin position="1"/>
        <end position="137"/>
    </location>
</feature>
<keyword evidence="2" id="KW-0012">Acyltransferase</keyword>
<reference evidence="5 6" key="1">
    <citation type="submission" date="2021-03" db="EMBL/GenBank/DDBJ databases">
        <title>Actinoplanes flavus sp. nov., a novel actinomycete isolated from Coconut Palm rhizosphere soil.</title>
        <authorList>
            <person name="Luo X."/>
        </authorList>
    </citation>
    <scope>NUCLEOTIDE SEQUENCE [LARGE SCALE GENOMIC DNA]</scope>
    <source>
        <strain evidence="5 6">NEAU-H7</strain>
    </source>
</reference>
<organism evidence="5 6">
    <name type="scientific">Actinoplanes flavus</name>
    <dbReference type="NCBI Taxonomy" id="2820290"/>
    <lineage>
        <taxon>Bacteria</taxon>
        <taxon>Bacillati</taxon>
        <taxon>Actinomycetota</taxon>
        <taxon>Actinomycetes</taxon>
        <taxon>Micromonosporales</taxon>
        <taxon>Micromonosporaceae</taxon>
        <taxon>Actinoplanes</taxon>
    </lineage>
</organism>
<dbReference type="PANTHER" id="PTHR43792">
    <property type="entry name" value="GNAT FAMILY, PUTATIVE (AFU_ORTHOLOGUE AFUA_3G00765)-RELATED-RELATED"/>
    <property type="match status" value="1"/>
</dbReference>
<evidence type="ECO:0000256" key="3">
    <source>
        <dbReference type="ARBA" id="ARBA00038502"/>
    </source>
</evidence>
<dbReference type="InterPro" id="IPR051531">
    <property type="entry name" value="N-acetyltransferase"/>
</dbReference>
<evidence type="ECO:0000259" key="4">
    <source>
        <dbReference type="PROSITE" id="PS51186"/>
    </source>
</evidence>
<comment type="caution">
    <text evidence="5">The sequence shown here is derived from an EMBL/GenBank/DDBJ whole genome shotgun (WGS) entry which is preliminary data.</text>
</comment>
<gene>
    <name evidence="5" type="ORF">J5X75_11065</name>
</gene>
<dbReference type="InterPro" id="IPR016181">
    <property type="entry name" value="Acyl_CoA_acyltransferase"/>
</dbReference>
<dbReference type="SUPFAM" id="SSF55729">
    <property type="entry name" value="Acyl-CoA N-acyltransferases (Nat)"/>
    <property type="match status" value="2"/>
</dbReference>
<keyword evidence="6" id="KW-1185">Reference proteome</keyword>
<dbReference type="InterPro" id="IPR000182">
    <property type="entry name" value="GNAT_dom"/>
</dbReference>
<evidence type="ECO:0000313" key="5">
    <source>
        <dbReference type="EMBL" id="MBO3738062.1"/>
    </source>
</evidence>
<evidence type="ECO:0000256" key="1">
    <source>
        <dbReference type="ARBA" id="ARBA00022679"/>
    </source>
</evidence>
<accession>A0ABS3UK33</accession>
<sequence>MKFADSASLDSFASCLAPGRVPDEDVPVDQNSEVRLEDAGDGAYEIVGTRSGDRLGRVALSGDRVTVEVVPAARRRGVATAALREVSRLALRDRERLELLIPWDNPVALRVALNAGYTREGIRRGTPELLVYSRLATDSGEPAPRLLPDLPGGELSDGVITLRPLGEGDVDFYTELHSVPDVVTTSVPPEPKPADEIRRRCSRAATQWLTGSRADLVIVDTATGRPAGEIDLYYQEPPLAQAMIGYSTLPAYRKRGLTTRAAQLLALWVFAETDIVRLVAGALPTNIGSQRVLEKAGFTREAYQRQRLPGPDGGRLDDVQYVLLAGDLLAQASGAGTSHA</sequence>
<evidence type="ECO:0000256" key="2">
    <source>
        <dbReference type="ARBA" id="ARBA00023315"/>
    </source>
</evidence>
<name>A0ABS3UK33_9ACTN</name>
<dbReference type="EMBL" id="JAGFNS010000006">
    <property type="protein sequence ID" value="MBO3738062.1"/>
    <property type="molecule type" value="Genomic_DNA"/>
</dbReference>
<feature type="domain" description="N-acetyltransferase" evidence="4">
    <location>
        <begin position="160"/>
        <end position="326"/>
    </location>
</feature>
<dbReference type="Pfam" id="PF13302">
    <property type="entry name" value="Acetyltransf_3"/>
    <property type="match status" value="1"/>
</dbReference>
<keyword evidence="1" id="KW-0808">Transferase</keyword>
<comment type="similarity">
    <text evidence="3">Belongs to the acetyltransferase family. RimJ subfamily.</text>
</comment>
<evidence type="ECO:0000313" key="6">
    <source>
        <dbReference type="Proteomes" id="UP000679690"/>
    </source>
</evidence>
<dbReference type="PANTHER" id="PTHR43792:SF8">
    <property type="entry name" value="[RIBOSOMAL PROTEIN US5]-ALANINE N-ACETYLTRANSFERASE"/>
    <property type="match status" value="1"/>
</dbReference>
<proteinExistence type="inferred from homology"/>
<dbReference type="PROSITE" id="PS51186">
    <property type="entry name" value="GNAT"/>
    <property type="match status" value="2"/>
</dbReference>
<protein>
    <submittedName>
        <fullName evidence="5">GNAT family N-acetyltransferase</fullName>
    </submittedName>
</protein>
<dbReference type="Proteomes" id="UP000679690">
    <property type="component" value="Unassembled WGS sequence"/>
</dbReference>
<dbReference type="Gene3D" id="3.40.630.30">
    <property type="match status" value="2"/>
</dbReference>